<evidence type="ECO:0000259" key="1">
    <source>
        <dbReference type="Pfam" id="PF11716"/>
    </source>
</evidence>
<comment type="caution">
    <text evidence="2">The sequence shown here is derived from an EMBL/GenBank/DDBJ whole genome shotgun (WGS) entry which is preliminary data.</text>
</comment>
<reference evidence="2" key="1">
    <citation type="submission" date="2021-04" db="EMBL/GenBank/DDBJ databases">
        <title>Pseudonocardia sp. nov., isolated from sandy soil of mangrove forest.</title>
        <authorList>
            <person name="Zan Z."/>
            <person name="Huang R."/>
            <person name="Liu W."/>
        </authorList>
    </citation>
    <scope>NUCLEOTIDE SEQUENCE</scope>
    <source>
        <strain evidence="2">S2-4</strain>
    </source>
</reference>
<accession>A0ABT0ZWK3</accession>
<evidence type="ECO:0000313" key="3">
    <source>
        <dbReference type="Proteomes" id="UP001165283"/>
    </source>
</evidence>
<dbReference type="GO" id="GO:0016853">
    <property type="term" value="F:isomerase activity"/>
    <property type="evidence" value="ECO:0007669"/>
    <property type="project" value="UniProtKB-KW"/>
</dbReference>
<dbReference type="InterPro" id="IPR017517">
    <property type="entry name" value="Maleyloyr_isom"/>
</dbReference>
<dbReference type="Gene3D" id="1.20.120.450">
    <property type="entry name" value="dinb family like domain"/>
    <property type="match status" value="1"/>
</dbReference>
<feature type="domain" description="Mycothiol-dependent maleylpyruvate isomerase metal-binding" evidence="1">
    <location>
        <begin position="13"/>
        <end position="98"/>
    </location>
</feature>
<dbReference type="Pfam" id="PF11716">
    <property type="entry name" value="MDMPI_N"/>
    <property type="match status" value="1"/>
</dbReference>
<gene>
    <name evidence="2" type="ORF">KDL28_08525</name>
</gene>
<dbReference type="NCBIfam" id="TIGR03083">
    <property type="entry name" value="maleylpyruvate isomerase family mycothiol-dependent enzyme"/>
    <property type="match status" value="1"/>
</dbReference>
<dbReference type="InterPro" id="IPR034660">
    <property type="entry name" value="DinB/YfiT-like"/>
</dbReference>
<dbReference type="Proteomes" id="UP001165283">
    <property type="component" value="Unassembled WGS sequence"/>
</dbReference>
<sequence length="208" mass="22403">MSDDDVRAAVIAERRDQVEVLTALTPGQWDAPTLCEGWRVREVVAHTTSAYRLSFGRFLLDLLAARGSINRAADRRARADAAVMGPSELLACLRDNVEHPWTPPGGGPAGALSHDVIHGLDITVALGLDRTVPPERLSIVLGGLKPKNIGFFGIDLSGVQLRATDREWTFGEGEPVHGTAADLLLVVCGRRLPPGRLTGARADRYTRA</sequence>
<keyword evidence="2" id="KW-0413">Isomerase</keyword>
<dbReference type="SUPFAM" id="SSF109854">
    <property type="entry name" value="DinB/YfiT-like putative metalloenzymes"/>
    <property type="match status" value="1"/>
</dbReference>
<dbReference type="RefSeq" id="WP_252436844.1">
    <property type="nucleotide sequence ID" value="NZ_JAGSOV010000019.1"/>
</dbReference>
<name>A0ABT0ZWK3_9PSEU</name>
<keyword evidence="3" id="KW-1185">Reference proteome</keyword>
<evidence type="ECO:0000313" key="2">
    <source>
        <dbReference type="EMBL" id="MCO1655101.1"/>
    </source>
</evidence>
<dbReference type="EMBL" id="JAGSOV010000019">
    <property type="protein sequence ID" value="MCO1655101.1"/>
    <property type="molecule type" value="Genomic_DNA"/>
</dbReference>
<proteinExistence type="predicted"/>
<dbReference type="InterPro" id="IPR024344">
    <property type="entry name" value="MDMPI_metal-binding"/>
</dbReference>
<protein>
    <submittedName>
        <fullName evidence="2">Maleylpyruvate isomerase family mycothiol-dependent enzyme</fullName>
    </submittedName>
</protein>
<organism evidence="2 3">
    <name type="scientific">Pseudonocardia humida</name>
    <dbReference type="NCBI Taxonomy" id="2800819"/>
    <lineage>
        <taxon>Bacteria</taxon>
        <taxon>Bacillati</taxon>
        <taxon>Actinomycetota</taxon>
        <taxon>Actinomycetes</taxon>
        <taxon>Pseudonocardiales</taxon>
        <taxon>Pseudonocardiaceae</taxon>
        <taxon>Pseudonocardia</taxon>
    </lineage>
</organism>